<feature type="compositionally biased region" description="Low complexity" evidence="1">
    <location>
        <begin position="1234"/>
        <end position="1249"/>
    </location>
</feature>
<dbReference type="EMBL" id="JAKWFO010000002">
    <property type="protein sequence ID" value="KAI9638724.1"/>
    <property type="molecule type" value="Genomic_DNA"/>
</dbReference>
<feature type="region of interest" description="Disordered" evidence="1">
    <location>
        <begin position="1224"/>
        <end position="1253"/>
    </location>
</feature>
<reference evidence="3" key="1">
    <citation type="journal article" date="2022" name="G3 (Bethesda)">
        <title>High quality genome of the basidiomycete yeast Dioszegia hungarica PDD-24b-2 isolated from cloud water.</title>
        <authorList>
            <person name="Jarrige D."/>
            <person name="Haridas S."/>
            <person name="Bleykasten-Grosshans C."/>
            <person name="Joly M."/>
            <person name="Nadalig T."/>
            <person name="Sancelme M."/>
            <person name="Vuilleumier S."/>
            <person name="Grigoriev I.V."/>
            <person name="Amato P."/>
            <person name="Bringel F."/>
        </authorList>
    </citation>
    <scope>NUCLEOTIDE SEQUENCE</scope>
    <source>
        <strain evidence="3">PDD-24b-2</strain>
    </source>
</reference>
<protein>
    <recommendedName>
        <fullName evidence="2">YMC020W-like alpha/beta hydrolase domain-containing protein</fullName>
    </recommendedName>
</protein>
<feature type="compositionally biased region" description="Polar residues" evidence="1">
    <location>
        <begin position="549"/>
        <end position="563"/>
    </location>
</feature>
<dbReference type="RefSeq" id="XP_052948501.1">
    <property type="nucleotide sequence ID" value="XM_053086474.1"/>
</dbReference>
<evidence type="ECO:0000313" key="3">
    <source>
        <dbReference type="EMBL" id="KAI9638724.1"/>
    </source>
</evidence>
<feature type="compositionally biased region" description="Pro residues" evidence="1">
    <location>
        <begin position="241"/>
        <end position="255"/>
    </location>
</feature>
<feature type="region of interest" description="Disordered" evidence="1">
    <location>
        <begin position="76"/>
        <end position="125"/>
    </location>
</feature>
<feature type="region of interest" description="Disordered" evidence="1">
    <location>
        <begin position="454"/>
        <end position="685"/>
    </location>
</feature>
<feature type="compositionally biased region" description="Polar residues" evidence="1">
    <location>
        <begin position="631"/>
        <end position="650"/>
    </location>
</feature>
<feature type="compositionally biased region" description="Polar residues" evidence="1">
    <location>
        <begin position="663"/>
        <end position="677"/>
    </location>
</feature>
<feature type="compositionally biased region" description="Low complexity" evidence="1">
    <location>
        <begin position="940"/>
        <end position="955"/>
    </location>
</feature>
<sequence>MPSAESSTSATQTPAGSTRRHPLLPASFSLRRPPTVRKASNPKLSVIFADPSLSHGATPSRPGTLASEDALARQMNAGGQDMGLRSRRSSSATIRTMRNGSGVTSPGIEEEVNEAGPSTPRDKVEEGNMVMMGSSAPDPIAGVMEQGSVGEGMAARRLNPKQSSSWLRWNAPSGFPRSRAPSVAGSMVDKEKGKARDDEARDAAVGVSSSFDEASAPTMDTSGPFGPSAPIAPVVESPTDLIPPDPPSAQPPEPFIPAATISRRTNRRNWWSRTASPAPSIRNGQGSEAKAASLEVTAENGGEAPSDPVPAPAPSLPTADDVSTPLLSSDPTSVSVPPPSVPVPPSPARAADSQTASIPASLPVPGGWRSYIWGNPSAPPLPPGESTSDDNTVPLVPDAPGEATAASAPPAAVAVKLADSAPSSTDNPSPPTAPGSGWGTILFSLVAPQIAVSRSLDSATPSHPGTYPSDPPADQRPEPTSSSPSAPPNPSIPGLPNPSPLSTHSDTLSTPDLVPSSEAMARKASSSSTTGWLSYLAYRSTQKRVTDGSVRSGQTGAGRNSSELGEEEVMDLSADPEFPAADLSSGQAGAGIGATKTGAGDKDKDKDKMPPPKTIPNKASSAALTVRGKRLSNSSIRPTGTLTPLSSSPKTAGPGIPDPKGAPTSSPRPASVKSSALPTPLSIPAQQPNLVIPTFTTTFDRPPRSFLPLQSPAQEGPAAGTTSALAWRALSVAGSYVYAGDKSKGKEKAVEVEDESKKETRGLKEGRSVGGDLPRRIGLGGGDADEGWRNVRRVVVVGVHGWFPAKMLNSVIGEPTGTSQKFANMMGAAVKQFFTEQGIEDEIRLTLMPLEGEGTIDSRVDRLYKAYLSNPAWINDLRRADAIFFAAHSQGCIVTTHLLSRMIAQGHIRTPLNADAVGRCEWAFGPVGLVPPESARRRSPLSPLSSSASKTSPPGSEGGFQKVCMLAMCGVHLGPLYSISTSNVIQPYLQWFENAAARELFEFQESTSGVSVAYQKALGMVLENGVKVVLLASLNDQVVPIYGASFSTATHPLLLRALFVDGASYSQTDFMTNLLAFAFMLRNAGLDDQRLIEHLSEATAGSLTGVGHSSPYEEPQCYALAVKYLFLSGPSQPVHHISPATSPSSPTSPTSSPLQALRIEPFSARDTRNEYELPWIMRALVDSPEVKDLFPGELKELKEGVGAWRPVTKVLKEVKKRLEPMAGRQSKLRPIPNSPSSASLSTLASVGSTGKEGQCREEHRLQWVELTLSAVSGIGLKRDW</sequence>
<dbReference type="PANTHER" id="PTHR47349">
    <property type="entry name" value="CHROMOSOME 8, WHOLE GENOME SHOTGUN SEQUENCE"/>
    <property type="match status" value="1"/>
</dbReference>
<accession>A0AA38HGW6</accession>
<dbReference type="Pfam" id="PF26147">
    <property type="entry name" value="AB_HYDROLASE_YMC0-YMC35"/>
    <property type="match status" value="2"/>
</dbReference>
<feature type="compositionally biased region" description="Pro residues" evidence="1">
    <location>
        <begin position="336"/>
        <end position="347"/>
    </location>
</feature>
<feature type="compositionally biased region" description="Basic and acidic residues" evidence="1">
    <location>
        <begin position="599"/>
        <end position="610"/>
    </location>
</feature>
<evidence type="ECO:0000256" key="1">
    <source>
        <dbReference type="SAM" id="MobiDB-lite"/>
    </source>
</evidence>
<keyword evidence="4" id="KW-1185">Reference proteome</keyword>
<dbReference type="InterPro" id="IPR058934">
    <property type="entry name" value="YMC020W-like"/>
</dbReference>
<organism evidence="3 4">
    <name type="scientific">Dioszegia hungarica</name>
    <dbReference type="NCBI Taxonomy" id="4972"/>
    <lineage>
        <taxon>Eukaryota</taxon>
        <taxon>Fungi</taxon>
        <taxon>Dikarya</taxon>
        <taxon>Basidiomycota</taxon>
        <taxon>Agaricomycotina</taxon>
        <taxon>Tremellomycetes</taxon>
        <taxon>Tremellales</taxon>
        <taxon>Bulleribasidiaceae</taxon>
        <taxon>Dioszegia</taxon>
    </lineage>
</organism>
<feature type="compositionally biased region" description="Polar residues" evidence="1">
    <location>
        <begin position="1"/>
        <end position="16"/>
    </location>
</feature>
<feature type="region of interest" description="Disordered" evidence="1">
    <location>
        <begin position="1"/>
        <end position="42"/>
    </location>
</feature>
<proteinExistence type="predicted"/>
<feature type="compositionally biased region" description="Low complexity" evidence="1">
    <location>
        <begin position="316"/>
        <end position="335"/>
    </location>
</feature>
<feature type="compositionally biased region" description="Polar residues" evidence="1">
    <location>
        <begin position="92"/>
        <end position="104"/>
    </location>
</feature>
<feature type="compositionally biased region" description="Basic and acidic residues" evidence="1">
    <location>
        <begin position="188"/>
        <end position="202"/>
    </location>
</feature>
<dbReference type="InterPro" id="IPR058933">
    <property type="entry name" value="YMC020W-like_ab_hydrolase"/>
</dbReference>
<feature type="compositionally biased region" description="Low complexity" evidence="1">
    <location>
        <begin position="1138"/>
        <end position="1153"/>
    </location>
</feature>
<gene>
    <name evidence="3" type="ORF">MKK02DRAFT_21843</name>
</gene>
<feature type="region of interest" description="Disordered" evidence="1">
    <location>
        <begin position="749"/>
        <end position="769"/>
    </location>
</feature>
<feature type="compositionally biased region" description="Low complexity" evidence="1">
    <location>
        <begin position="398"/>
        <end position="414"/>
    </location>
</feature>
<feature type="domain" description="YMC020W-like alpha/beta hydrolase" evidence="2">
    <location>
        <begin position="962"/>
        <end position="1127"/>
    </location>
</feature>
<comment type="caution">
    <text evidence="3">The sequence shown here is derived from an EMBL/GenBank/DDBJ whole genome shotgun (WGS) entry which is preliminary data.</text>
</comment>
<dbReference type="PANTHER" id="PTHR47349:SF1">
    <property type="entry name" value="AER328WP"/>
    <property type="match status" value="1"/>
</dbReference>
<name>A0AA38HGW6_9TREE</name>
<feature type="region of interest" description="Disordered" evidence="1">
    <location>
        <begin position="1136"/>
        <end position="1159"/>
    </location>
</feature>
<feature type="region of interest" description="Disordered" evidence="1">
    <location>
        <begin position="158"/>
        <end position="439"/>
    </location>
</feature>
<feature type="compositionally biased region" description="Basic and acidic residues" evidence="1">
    <location>
        <begin position="749"/>
        <end position="767"/>
    </location>
</feature>
<evidence type="ECO:0000259" key="2">
    <source>
        <dbReference type="Pfam" id="PF26147"/>
    </source>
</evidence>
<evidence type="ECO:0000313" key="4">
    <source>
        <dbReference type="Proteomes" id="UP001164286"/>
    </source>
</evidence>
<dbReference type="GeneID" id="77725675"/>
<feature type="compositionally biased region" description="Pro residues" evidence="1">
    <location>
        <begin position="485"/>
        <end position="499"/>
    </location>
</feature>
<dbReference type="Proteomes" id="UP001164286">
    <property type="component" value="Unassembled WGS sequence"/>
</dbReference>
<feature type="region of interest" description="Disordered" evidence="1">
    <location>
        <begin position="934"/>
        <end position="955"/>
    </location>
</feature>
<feature type="domain" description="YMC020W-like alpha/beta hydrolase" evidence="2">
    <location>
        <begin position="789"/>
        <end position="910"/>
    </location>
</feature>
<dbReference type="AlphaFoldDB" id="A0AA38HGW6"/>